<dbReference type="Proteomes" id="UP000175829">
    <property type="component" value="Unassembled WGS sequence"/>
</dbReference>
<dbReference type="AlphaFoldDB" id="A0A1E7K9N5"/>
<dbReference type="EMBL" id="LJGV01000022">
    <property type="protein sequence ID" value="OEV00645.1"/>
    <property type="molecule type" value="Genomic_DNA"/>
</dbReference>
<protein>
    <submittedName>
        <fullName evidence="2">Bleomycin resistance protein</fullName>
    </submittedName>
</protein>
<evidence type="ECO:0000313" key="2">
    <source>
        <dbReference type="EMBL" id="OEV00645.1"/>
    </source>
</evidence>
<gene>
    <name evidence="2" type="ORF">AN217_25810</name>
</gene>
<evidence type="ECO:0000259" key="1">
    <source>
        <dbReference type="PROSITE" id="PS51819"/>
    </source>
</evidence>
<dbReference type="RefSeq" id="WP_019357780.1">
    <property type="nucleotide sequence ID" value="NZ_LJGV01000022.1"/>
</dbReference>
<dbReference type="PANTHER" id="PTHR34109">
    <property type="entry name" value="BNAUNNG04460D PROTEIN-RELATED"/>
    <property type="match status" value="1"/>
</dbReference>
<dbReference type="Gene3D" id="3.10.180.10">
    <property type="entry name" value="2,3-Dihydroxybiphenyl 1,2-Dioxygenase, domain 1"/>
    <property type="match status" value="1"/>
</dbReference>
<dbReference type="Pfam" id="PF00903">
    <property type="entry name" value="Glyoxalase"/>
    <property type="match status" value="1"/>
</dbReference>
<sequence length="123" mass="13071">MPLNPALTYRDPRAALDFLQAAFGFEPVRVHEGDDGSVVHAELRFGDGLVMLGTARDSGLMAGLGPGAVYVSVQDPDAHHARAVQAGAEIVLPPTDQDYGSREYAARDPEGNLWSFGTYVATA</sequence>
<name>A0A1E7K9N5_9ACTN</name>
<dbReference type="PATRIC" id="fig|943816.4.peg.4749"/>
<dbReference type="PROSITE" id="PS51819">
    <property type="entry name" value="VOC"/>
    <property type="match status" value="1"/>
</dbReference>
<accession>A0A1E7K9N5</accession>
<dbReference type="InterPro" id="IPR004360">
    <property type="entry name" value="Glyas_Fos-R_dOase_dom"/>
</dbReference>
<dbReference type="PANTHER" id="PTHR34109:SF1">
    <property type="entry name" value="VOC DOMAIN-CONTAINING PROTEIN"/>
    <property type="match status" value="1"/>
</dbReference>
<evidence type="ECO:0000313" key="3">
    <source>
        <dbReference type="Proteomes" id="UP000175829"/>
    </source>
</evidence>
<organism evidence="2 3">
    <name type="scientific">Streptomyces qinglanensis</name>
    <dbReference type="NCBI Taxonomy" id="943816"/>
    <lineage>
        <taxon>Bacteria</taxon>
        <taxon>Bacillati</taxon>
        <taxon>Actinomycetota</taxon>
        <taxon>Actinomycetes</taxon>
        <taxon>Kitasatosporales</taxon>
        <taxon>Streptomycetaceae</taxon>
        <taxon>Streptomyces</taxon>
    </lineage>
</organism>
<comment type="caution">
    <text evidence="2">The sequence shown here is derived from an EMBL/GenBank/DDBJ whole genome shotgun (WGS) entry which is preliminary data.</text>
</comment>
<reference evidence="2 3" key="1">
    <citation type="journal article" date="2016" name="Front. Microbiol.">
        <title>Comparative Genomics Analysis of Streptomyces Species Reveals Their Adaptation to the Marine Environment and Their Diversity at the Genomic Level.</title>
        <authorList>
            <person name="Tian X."/>
            <person name="Zhang Z."/>
            <person name="Yang T."/>
            <person name="Chen M."/>
            <person name="Li J."/>
            <person name="Chen F."/>
            <person name="Yang J."/>
            <person name="Li W."/>
            <person name="Zhang B."/>
            <person name="Zhang Z."/>
            <person name="Wu J."/>
            <person name="Zhang C."/>
            <person name="Long L."/>
            <person name="Xiao J."/>
        </authorList>
    </citation>
    <scope>NUCLEOTIDE SEQUENCE [LARGE SCALE GENOMIC DNA]</scope>
    <source>
        <strain evidence="2 3">SCSIO M10379</strain>
    </source>
</reference>
<proteinExistence type="predicted"/>
<feature type="domain" description="VOC" evidence="1">
    <location>
        <begin position="1"/>
        <end position="119"/>
    </location>
</feature>
<dbReference type="SUPFAM" id="SSF54593">
    <property type="entry name" value="Glyoxalase/Bleomycin resistance protein/Dihydroxybiphenyl dioxygenase"/>
    <property type="match status" value="1"/>
</dbReference>
<dbReference type="InterPro" id="IPR037523">
    <property type="entry name" value="VOC_core"/>
</dbReference>
<dbReference type="InterPro" id="IPR029068">
    <property type="entry name" value="Glyas_Bleomycin-R_OHBP_Dase"/>
</dbReference>